<dbReference type="AlphaFoldDB" id="A0A6J6BAT9"/>
<accession>A0A6J6BAT9</accession>
<dbReference type="EMBL" id="CAEZSI010000034">
    <property type="protein sequence ID" value="CAB4536131.1"/>
    <property type="molecule type" value="Genomic_DNA"/>
</dbReference>
<gene>
    <name evidence="2" type="ORF">UFOPK1412_00388</name>
</gene>
<dbReference type="InterPro" id="IPR046112">
    <property type="entry name" value="DUF6049"/>
</dbReference>
<keyword evidence="1" id="KW-0812">Transmembrane</keyword>
<protein>
    <submittedName>
        <fullName evidence="2">Unannotated protein</fullName>
    </submittedName>
</protein>
<sequence length="372" mass="40389">MKKITAALLVAFIIGAPLSPAHAEPTIVRIVEPAHQNFIGEFRNDDLAQELTPSGALGQLVFVPISKSKIWVIDPALIDEITTMTGEYKLANGADPIGSKIAIDWLGQLQKVSMNNEVIALAYGNPDVELAKTLAPSELRLYYSAGKTRLQIALGRIVRSDPAGGWSTGKAKLSGLLRKNYSDVRKALTRLTYVVDDDALLQTRIQLAKLLSPTLDSQGREYFSNNAKFAADLAVQKLRINAGKYQVTTESAKLPMTIINEFPVAVTVDVAMIPSNSRVIVESFTGVQVAANSKKQLDLKLDVVAPGETTIYAQITDSKGNDVVPQSVLQINSTVIDKRVTWFTTGAAILLLLAAVTQSVRRVRKGRPNEIK</sequence>
<dbReference type="Pfam" id="PF19516">
    <property type="entry name" value="DUF6049"/>
    <property type="match status" value="1"/>
</dbReference>
<proteinExistence type="predicted"/>
<evidence type="ECO:0000313" key="2">
    <source>
        <dbReference type="EMBL" id="CAB4536131.1"/>
    </source>
</evidence>
<keyword evidence="1" id="KW-0472">Membrane</keyword>
<reference evidence="2" key="1">
    <citation type="submission" date="2020-05" db="EMBL/GenBank/DDBJ databases">
        <authorList>
            <person name="Chiriac C."/>
            <person name="Salcher M."/>
            <person name="Ghai R."/>
            <person name="Kavagutti S V."/>
        </authorList>
    </citation>
    <scope>NUCLEOTIDE SEQUENCE</scope>
</reference>
<organism evidence="2">
    <name type="scientific">freshwater metagenome</name>
    <dbReference type="NCBI Taxonomy" id="449393"/>
    <lineage>
        <taxon>unclassified sequences</taxon>
        <taxon>metagenomes</taxon>
        <taxon>ecological metagenomes</taxon>
    </lineage>
</organism>
<feature type="transmembrane region" description="Helical" evidence="1">
    <location>
        <begin position="340"/>
        <end position="357"/>
    </location>
</feature>
<name>A0A6J6BAT9_9ZZZZ</name>
<keyword evidence="1" id="KW-1133">Transmembrane helix</keyword>
<evidence type="ECO:0000256" key="1">
    <source>
        <dbReference type="SAM" id="Phobius"/>
    </source>
</evidence>